<name>A0A3S5D3V3_9RHOB</name>
<reference evidence="1 2" key="1">
    <citation type="submission" date="2018-12" db="EMBL/GenBank/DDBJ databases">
        <authorList>
            <person name="Criscuolo A."/>
        </authorList>
    </citation>
    <scope>NUCLEOTIDE SEQUENCE [LARGE SCALE GENOMIC DNA]</scope>
    <source>
        <strain evidence="1">ACIP1116241</strain>
    </source>
</reference>
<protein>
    <submittedName>
        <fullName evidence="1">Uncharacterized protein</fullName>
    </submittedName>
</protein>
<gene>
    <name evidence="1" type="ORF">PARHAE_00779</name>
</gene>
<keyword evidence="2" id="KW-1185">Reference proteome</keyword>
<dbReference type="Proteomes" id="UP000270743">
    <property type="component" value="Unassembled WGS sequence"/>
</dbReference>
<proteinExistence type="predicted"/>
<accession>A0A3S5D3V3</accession>
<organism evidence="1 2">
    <name type="scientific">Paracoccus haematequi</name>
    <dbReference type="NCBI Taxonomy" id="2491866"/>
    <lineage>
        <taxon>Bacteria</taxon>
        <taxon>Pseudomonadati</taxon>
        <taxon>Pseudomonadota</taxon>
        <taxon>Alphaproteobacteria</taxon>
        <taxon>Rhodobacterales</taxon>
        <taxon>Paracoccaceae</taxon>
        <taxon>Paracoccus</taxon>
    </lineage>
</organism>
<dbReference type="RefSeq" id="WP_126153291.1">
    <property type="nucleotide sequence ID" value="NZ_UZWE01000021.1"/>
</dbReference>
<dbReference type="OrthoDB" id="1331748at28211"/>
<dbReference type="EMBL" id="UZWE01000021">
    <property type="protein sequence ID" value="VDS07602.1"/>
    <property type="molecule type" value="Genomic_DNA"/>
</dbReference>
<evidence type="ECO:0000313" key="1">
    <source>
        <dbReference type="EMBL" id="VDS07602.1"/>
    </source>
</evidence>
<evidence type="ECO:0000313" key="2">
    <source>
        <dbReference type="Proteomes" id="UP000270743"/>
    </source>
</evidence>
<sequence>MPNPIPASIRRLTEQPIKGKGDWIRRTRRARDLLIERHGYKASEFWEVGKGDSPTLDMCSLYPPRFGLSRWFGKLRRRDWVEHFPCGLVLHNSGSDYWGEAGDDGDPILILAEVEHWGSLTDAELHALCGDAQEAAA</sequence>
<dbReference type="AlphaFoldDB" id="A0A3S5D3V3"/>